<accession>A0A9W7C9S1</accession>
<dbReference type="PANTHER" id="PTHR45661:SF3">
    <property type="entry name" value="IG-LIKE DOMAIN-CONTAINING PROTEIN"/>
    <property type="match status" value="1"/>
</dbReference>
<protein>
    <submittedName>
        <fullName evidence="2">Uncharacterized protein</fullName>
    </submittedName>
</protein>
<name>A0A9W7C9S1_9STRA</name>
<keyword evidence="3" id="KW-1185">Reference proteome</keyword>
<reference evidence="3" key="1">
    <citation type="journal article" date="2023" name="Commun. Biol.">
        <title>Genome analysis of Parmales, the sister group of diatoms, reveals the evolutionary specialization of diatoms from phago-mixotrophs to photoautotrophs.</title>
        <authorList>
            <person name="Ban H."/>
            <person name="Sato S."/>
            <person name="Yoshikawa S."/>
            <person name="Yamada K."/>
            <person name="Nakamura Y."/>
            <person name="Ichinomiya M."/>
            <person name="Sato N."/>
            <person name="Blanc-Mathieu R."/>
            <person name="Endo H."/>
            <person name="Kuwata A."/>
            <person name="Ogata H."/>
        </authorList>
    </citation>
    <scope>NUCLEOTIDE SEQUENCE [LARGE SCALE GENOMIC DNA]</scope>
    <source>
        <strain evidence="3">NIES 3701</strain>
    </source>
</reference>
<dbReference type="Proteomes" id="UP001165085">
    <property type="component" value="Unassembled WGS sequence"/>
</dbReference>
<dbReference type="PANTHER" id="PTHR45661">
    <property type="entry name" value="SURFACE ANTIGEN"/>
    <property type="match status" value="1"/>
</dbReference>
<organism evidence="2 3">
    <name type="scientific">Triparma strigata</name>
    <dbReference type="NCBI Taxonomy" id="1606541"/>
    <lineage>
        <taxon>Eukaryota</taxon>
        <taxon>Sar</taxon>
        <taxon>Stramenopiles</taxon>
        <taxon>Ochrophyta</taxon>
        <taxon>Bolidophyceae</taxon>
        <taxon>Parmales</taxon>
        <taxon>Triparmaceae</taxon>
        <taxon>Triparma</taxon>
    </lineage>
</organism>
<gene>
    <name evidence="2" type="ORF">TrST_g10434</name>
</gene>
<dbReference type="AlphaFoldDB" id="A0A9W7C9S1"/>
<evidence type="ECO:0000313" key="3">
    <source>
        <dbReference type="Proteomes" id="UP001165085"/>
    </source>
</evidence>
<dbReference type="Gene3D" id="3.80.10.10">
    <property type="entry name" value="Ribonuclease Inhibitor"/>
    <property type="match status" value="1"/>
</dbReference>
<dbReference type="InterPro" id="IPR053139">
    <property type="entry name" value="Surface_bspA-like"/>
</dbReference>
<dbReference type="InterPro" id="IPR032675">
    <property type="entry name" value="LRR_dom_sf"/>
</dbReference>
<proteinExistence type="predicted"/>
<feature type="region of interest" description="Disordered" evidence="1">
    <location>
        <begin position="287"/>
        <end position="315"/>
    </location>
</feature>
<dbReference type="EMBL" id="BRXY01000583">
    <property type="protein sequence ID" value="GMI01843.1"/>
    <property type="molecule type" value="Genomic_DNA"/>
</dbReference>
<comment type="caution">
    <text evidence="2">The sequence shown here is derived from an EMBL/GenBank/DDBJ whole genome shotgun (WGS) entry which is preliminary data.</text>
</comment>
<evidence type="ECO:0000313" key="2">
    <source>
        <dbReference type="EMBL" id="GMI01843.1"/>
    </source>
</evidence>
<dbReference type="SUPFAM" id="SSF52058">
    <property type="entry name" value="L domain-like"/>
    <property type="match status" value="1"/>
</dbReference>
<dbReference type="OrthoDB" id="10264456at2759"/>
<sequence length="315" mass="34009">MAQQPFPIICGFIVESVSSPSTLEVPPITSAPPPLPPLCTDAPPTDSGSDPTHVIFKKGGLCRSASCRYCDNTRILTITVEKDVTTIPAGAFWGCTSLTRIDWGDSKVTSVGAYAFQETAFTSLSLPLSLINIEVGSFSSCKYLRSVNFPPSISRISRGAFQATGIKHVVLDGAVEEIGDYAFIHCDELETVEVTAEGVATKIGKGAFAYCSNLRKVTLKCRLSEVGEFAFSDCKNLDEVAWPGVAEGAKIGDKIFQLCVKLHDLAASESQDDILEFLSSKKNKLKELGPTKRGNVDNNNVHDEEGRVKKRSKPL</sequence>
<dbReference type="Pfam" id="PF13306">
    <property type="entry name" value="LRR_5"/>
    <property type="match status" value="1"/>
</dbReference>
<evidence type="ECO:0000256" key="1">
    <source>
        <dbReference type="SAM" id="MobiDB-lite"/>
    </source>
</evidence>
<dbReference type="InterPro" id="IPR026906">
    <property type="entry name" value="LRR_5"/>
</dbReference>